<dbReference type="EMBL" id="JAGKHQ010000016">
    <property type="protein sequence ID" value="KAG7493830.1"/>
    <property type="molecule type" value="Genomic_DNA"/>
</dbReference>
<name>A0AAV6QP62_SOLSE</name>
<sequence length="140" mass="15549">MHSVVVTGKREKYRSTAQVWTQTEKRNTASLLSEVLVFVSQVSQHLNAGSSINRTSRNNTISKSPTPAIIIQMISFNTKKPGRAPYVDRRQLQVRIETDNNSQGSRVGLILVFSAAVLLTQVQAQSSTASLDLYYIDNSH</sequence>
<dbReference type="Proteomes" id="UP000693946">
    <property type="component" value="Linkage Group LG4"/>
</dbReference>
<proteinExistence type="predicted"/>
<evidence type="ECO:0000313" key="1">
    <source>
        <dbReference type="EMBL" id="KAG7493830.1"/>
    </source>
</evidence>
<comment type="caution">
    <text evidence="1">The sequence shown here is derived from an EMBL/GenBank/DDBJ whole genome shotgun (WGS) entry which is preliminary data.</text>
</comment>
<evidence type="ECO:0000313" key="2">
    <source>
        <dbReference type="Proteomes" id="UP000693946"/>
    </source>
</evidence>
<protein>
    <submittedName>
        <fullName evidence="1">Uncharacterized protein</fullName>
    </submittedName>
</protein>
<dbReference type="AlphaFoldDB" id="A0AAV6QP62"/>
<accession>A0AAV6QP62</accession>
<keyword evidence="2" id="KW-1185">Reference proteome</keyword>
<gene>
    <name evidence="1" type="ORF">JOB18_017062</name>
</gene>
<organism evidence="1 2">
    <name type="scientific">Solea senegalensis</name>
    <name type="common">Senegalese sole</name>
    <dbReference type="NCBI Taxonomy" id="28829"/>
    <lineage>
        <taxon>Eukaryota</taxon>
        <taxon>Metazoa</taxon>
        <taxon>Chordata</taxon>
        <taxon>Craniata</taxon>
        <taxon>Vertebrata</taxon>
        <taxon>Euteleostomi</taxon>
        <taxon>Actinopterygii</taxon>
        <taxon>Neopterygii</taxon>
        <taxon>Teleostei</taxon>
        <taxon>Neoteleostei</taxon>
        <taxon>Acanthomorphata</taxon>
        <taxon>Carangaria</taxon>
        <taxon>Pleuronectiformes</taxon>
        <taxon>Pleuronectoidei</taxon>
        <taxon>Soleidae</taxon>
        <taxon>Solea</taxon>
    </lineage>
</organism>
<reference evidence="1 2" key="1">
    <citation type="journal article" date="2021" name="Sci. Rep.">
        <title>Chromosome anchoring in Senegalese sole (Solea senegalensis) reveals sex-associated markers and genome rearrangements in flatfish.</title>
        <authorList>
            <person name="Guerrero-Cozar I."/>
            <person name="Gomez-Garrido J."/>
            <person name="Berbel C."/>
            <person name="Martinez-Blanch J.F."/>
            <person name="Alioto T."/>
            <person name="Claros M.G."/>
            <person name="Gagnaire P.A."/>
            <person name="Manchado M."/>
        </authorList>
    </citation>
    <scope>NUCLEOTIDE SEQUENCE [LARGE SCALE GENOMIC DNA]</scope>
    <source>
        <strain evidence="1">Sse05_10M</strain>
    </source>
</reference>